<evidence type="ECO:0000259" key="6">
    <source>
        <dbReference type="Pfam" id="PF23186"/>
    </source>
</evidence>
<dbReference type="InterPro" id="IPR055487">
    <property type="entry name" value="DUF7059"/>
</dbReference>
<dbReference type="InterPro" id="IPR007848">
    <property type="entry name" value="Small_mtfrase_dom"/>
</dbReference>
<reference evidence="8 9" key="2">
    <citation type="journal article" date="2011" name="Stand. Genomic Sci.">
        <title>Complete genome sequence of Tsukamurella paurometabola type strain (no. 33).</title>
        <authorList>
            <person name="Munk A.C."/>
            <person name="Lapidus A."/>
            <person name="Lucas S."/>
            <person name="Nolan M."/>
            <person name="Tice H."/>
            <person name="Cheng J.F."/>
            <person name="Del Rio T.G."/>
            <person name="Goodwin L."/>
            <person name="Pitluck S."/>
            <person name="Liolios K."/>
            <person name="Huntemann M."/>
            <person name="Ivanova N."/>
            <person name="Mavromatis K."/>
            <person name="Mikhailova N."/>
            <person name="Pati A."/>
            <person name="Chen A."/>
            <person name="Palaniappan K."/>
            <person name="Tapia R."/>
            <person name="Han C."/>
            <person name="Land M."/>
            <person name="Hauser L."/>
            <person name="Chang Y.J."/>
            <person name="Jeffries C.D."/>
            <person name="Brettin T."/>
            <person name="Yasawong M."/>
            <person name="Brambilla E.M."/>
            <person name="Rohde M."/>
            <person name="Sikorski J."/>
            <person name="Goker M."/>
            <person name="Detter J.C."/>
            <person name="Woyke T."/>
            <person name="Bristow J."/>
            <person name="Eisen J.A."/>
            <person name="Markowitz V."/>
            <person name="Hugenholtz P."/>
            <person name="Kyrpides N.C."/>
            <person name="Klenk H.P."/>
        </authorList>
    </citation>
    <scope>NUCLEOTIDE SEQUENCE [LARGE SCALE GENOMIC DNA]</scope>
    <source>
        <strain evidence="9">ATCC 8368 / DSM 20162 / CCUG 35730 / CIP 100753 / JCM 10117 / KCTC 9821 / NBRC 16120 / NCIMB 702349 / NCTC 13040</strain>
    </source>
</reference>
<keyword evidence="1" id="KW-0963">Cytoplasm</keyword>
<gene>
    <name evidence="8" type="ordered locus">Tpau_1835</name>
</gene>
<dbReference type="InterPro" id="IPR002052">
    <property type="entry name" value="DNA_methylase_N6_adenine_CS"/>
</dbReference>
<dbReference type="Pfam" id="PF25004">
    <property type="entry name" value="DUF7782"/>
    <property type="match status" value="1"/>
</dbReference>
<dbReference type="PANTHER" id="PTHR47816:SF4">
    <property type="entry name" value="RIBOSOMAL RNA SMALL SUBUNIT METHYLTRANSFERASE C"/>
    <property type="match status" value="1"/>
</dbReference>
<feature type="domain" description="Methyltransferase small" evidence="5">
    <location>
        <begin position="146"/>
        <end position="241"/>
    </location>
</feature>
<dbReference type="GO" id="GO:0008757">
    <property type="term" value="F:S-adenosylmethionine-dependent methyltransferase activity"/>
    <property type="evidence" value="ECO:0007669"/>
    <property type="project" value="InterPro"/>
</dbReference>
<dbReference type="Proteomes" id="UP000001213">
    <property type="component" value="Chromosome"/>
</dbReference>
<dbReference type="PANTHER" id="PTHR47816">
    <property type="entry name" value="RIBOSOMAL RNA SMALL SUBUNIT METHYLTRANSFERASE C"/>
    <property type="match status" value="1"/>
</dbReference>
<evidence type="ECO:0000259" key="7">
    <source>
        <dbReference type="Pfam" id="PF25004"/>
    </source>
</evidence>
<dbReference type="GO" id="GO:0008170">
    <property type="term" value="F:N-methyltransferase activity"/>
    <property type="evidence" value="ECO:0007669"/>
    <property type="project" value="UniProtKB-ARBA"/>
</dbReference>
<organism evidence="8 9">
    <name type="scientific">Tsukamurella paurometabola (strain ATCC 8368 / DSM 20162 / CCUG 35730 / CIP 100753 / JCM 10117 / KCTC 9821 / NBRC 16120 / NCIMB 702349 / NCTC 13040)</name>
    <name type="common">Corynebacterium paurometabolum</name>
    <dbReference type="NCBI Taxonomy" id="521096"/>
    <lineage>
        <taxon>Bacteria</taxon>
        <taxon>Bacillati</taxon>
        <taxon>Actinomycetota</taxon>
        <taxon>Actinomycetes</taxon>
        <taxon>Mycobacteriales</taxon>
        <taxon>Tsukamurellaceae</taxon>
        <taxon>Tsukamurella</taxon>
    </lineage>
</organism>
<dbReference type="PROSITE" id="PS00092">
    <property type="entry name" value="N6_MTASE"/>
    <property type="match status" value="1"/>
</dbReference>
<dbReference type="RefSeq" id="WP_013126481.1">
    <property type="nucleotide sequence ID" value="NC_014158.1"/>
</dbReference>
<evidence type="ECO:0000256" key="1">
    <source>
        <dbReference type="ARBA" id="ARBA00022490"/>
    </source>
</evidence>
<dbReference type="AlphaFoldDB" id="D5UMV6"/>
<dbReference type="HOGENOM" id="CLU_022532_0_0_11"/>
<keyword evidence="4 8" id="KW-0808">Transferase</keyword>
<keyword evidence="2" id="KW-0698">rRNA processing</keyword>
<dbReference type="GO" id="GO:0032259">
    <property type="term" value="P:methylation"/>
    <property type="evidence" value="ECO:0007669"/>
    <property type="project" value="UniProtKB-KW"/>
</dbReference>
<dbReference type="Gene3D" id="3.40.50.150">
    <property type="entry name" value="Vaccinia Virus protein VP39"/>
    <property type="match status" value="1"/>
</dbReference>
<dbReference type="SUPFAM" id="SSF53335">
    <property type="entry name" value="S-adenosyl-L-methionine-dependent methyltransferases"/>
    <property type="match status" value="1"/>
</dbReference>
<evidence type="ECO:0000256" key="3">
    <source>
        <dbReference type="ARBA" id="ARBA00022603"/>
    </source>
</evidence>
<dbReference type="STRING" id="521096.Tpau_1835"/>
<evidence type="ECO:0000259" key="5">
    <source>
        <dbReference type="Pfam" id="PF05175"/>
    </source>
</evidence>
<evidence type="ECO:0000313" key="8">
    <source>
        <dbReference type="EMBL" id="ADG78453.1"/>
    </source>
</evidence>
<dbReference type="InterPro" id="IPR056684">
    <property type="entry name" value="DUF7782"/>
</dbReference>
<dbReference type="CDD" id="cd02440">
    <property type="entry name" value="AdoMet_MTases"/>
    <property type="match status" value="1"/>
</dbReference>
<keyword evidence="9" id="KW-1185">Reference proteome</keyword>
<sequence>MRLSPTLVPVCHRLGPVLAAADFSEAAVRTLLGDEVFGCLSRGEPGPVEAAAAGDAPLPVLIRLFLAAAPVERSRAGRVLTPVTVDEAIEAGLLEIDPDDPSAVRSALGLRPLDPPAGGTQWFLSDLDGLMRPHPQDREHVLGVGHASQSLLRATPREPAGSVLDLGTGCGVHACGAARFADRVVATDISDRAAGFAAASAALNGVEVDVRTGDWFAPVAGERFDLLLANPPFVVGEGRVDHTYRDSGLDLDGATELVVRSAPAHLAPGGTAALLGAWVHRDDQAWQTRVASWLPSEGIAAWVLQRDVADPALYVGTWLRDEGLNPRVGEGRAKSDRWLAHLDAAGVTGIGFGFVLLRAIDGPSEVVCEELTQPFDDPLGEEVPGHFARMAWLRDADLGAARPLLGSDVALERVSVSGDEGWNEVAVRVTRMSGPRWTHELDDAGARLLAGCLGGLSTDDLVELLEAATGTDGLREPAHRLLADLHRHGFVTFL</sequence>
<proteinExistence type="predicted"/>
<dbReference type="Pfam" id="PF23186">
    <property type="entry name" value="DUF7059"/>
    <property type="match status" value="1"/>
</dbReference>
<name>D5UMV6_TSUPD</name>
<feature type="domain" description="DUF7782" evidence="7">
    <location>
        <begin position="386"/>
        <end position="492"/>
    </location>
</feature>
<evidence type="ECO:0000256" key="2">
    <source>
        <dbReference type="ARBA" id="ARBA00022552"/>
    </source>
</evidence>
<evidence type="ECO:0000313" key="9">
    <source>
        <dbReference type="Proteomes" id="UP000001213"/>
    </source>
</evidence>
<dbReference type="eggNOG" id="COG2890">
    <property type="taxonomic scope" value="Bacteria"/>
</dbReference>
<evidence type="ECO:0000256" key="4">
    <source>
        <dbReference type="ARBA" id="ARBA00022679"/>
    </source>
</evidence>
<dbReference type="Pfam" id="PF05175">
    <property type="entry name" value="MTS"/>
    <property type="match status" value="1"/>
</dbReference>
<feature type="domain" description="DUF7059" evidence="6">
    <location>
        <begin position="20"/>
        <end position="101"/>
    </location>
</feature>
<reference evidence="9" key="1">
    <citation type="submission" date="2010-03" db="EMBL/GenBank/DDBJ databases">
        <title>The complete chromosome of Tsukamurella paurometabola DSM 20162.</title>
        <authorList>
            <consortium name="US DOE Joint Genome Institute (JGI-PGF)"/>
            <person name="Lucas S."/>
            <person name="Copeland A."/>
            <person name="Lapidus A."/>
            <person name="Glavina del Rio T."/>
            <person name="Dalin E."/>
            <person name="Tice H."/>
            <person name="Bruce D."/>
            <person name="Goodwin L."/>
            <person name="Pitluck S."/>
            <person name="Kyrpides N."/>
            <person name="Mavromatis K."/>
            <person name="Ivanova N."/>
            <person name="Mikhailova N."/>
            <person name="Munk A.C."/>
            <person name="Brettin T."/>
            <person name="Detter J.C."/>
            <person name="Tapia R."/>
            <person name="Han C."/>
            <person name="Larimer F."/>
            <person name="Land M."/>
            <person name="Hauser L."/>
            <person name="Markowitz V."/>
            <person name="Cheng J.-F."/>
            <person name="Hugenholtz P."/>
            <person name="Woyke T."/>
            <person name="Wu D."/>
            <person name="Jando M."/>
            <person name="Brambilla E."/>
            <person name="Klenk H.-P."/>
            <person name="Eisen J.A."/>
        </authorList>
    </citation>
    <scope>NUCLEOTIDE SEQUENCE [LARGE SCALE GENOMIC DNA]</scope>
    <source>
        <strain evidence="9">ATCC 8368 / DSM 20162 / CCUG 35730 / CIP 100753 / JCM 10117 / KCTC 9821 / NBRC 16120 / NCIMB 702349 / NCTC 13040</strain>
    </source>
</reference>
<keyword evidence="3 8" id="KW-0489">Methyltransferase</keyword>
<dbReference type="GO" id="GO:0006364">
    <property type="term" value="P:rRNA processing"/>
    <property type="evidence" value="ECO:0007669"/>
    <property type="project" value="UniProtKB-KW"/>
</dbReference>
<dbReference type="InterPro" id="IPR046977">
    <property type="entry name" value="RsmC/RlmG"/>
</dbReference>
<dbReference type="InterPro" id="IPR029063">
    <property type="entry name" value="SAM-dependent_MTases_sf"/>
</dbReference>
<dbReference type="KEGG" id="tpr:Tpau_1835"/>
<dbReference type="GO" id="GO:0003676">
    <property type="term" value="F:nucleic acid binding"/>
    <property type="evidence" value="ECO:0007669"/>
    <property type="project" value="InterPro"/>
</dbReference>
<protein>
    <submittedName>
        <fullName evidence="8">Methyltransferase small</fullName>
    </submittedName>
</protein>
<dbReference type="EMBL" id="CP001966">
    <property type="protein sequence ID" value="ADG78453.1"/>
    <property type="molecule type" value="Genomic_DNA"/>
</dbReference>
<accession>D5UMV6</accession>